<accession>A0A7J3T9Y0</accession>
<reference evidence="1" key="1">
    <citation type="journal article" date="2020" name="mSystems">
        <title>Genome- and Community-Level Interaction Insights into Carbon Utilization and Element Cycling Functions of Hydrothermarchaeota in Hydrothermal Sediment.</title>
        <authorList>
            <person name="Zhou Z."/>
            <person name="Liu Y."/>
            <person name="Xu W."/>
            <person name="Pan J."/>
            <person name="Luo Z.H."/>
            <person name="Li M."/>
        </authorList>
    </citation>
    <scope>NUCLEOTIDE SEQUENCE [LARGE SCALE GENOMIC DNA]</scope>
    <source>
        <strain evidence="1">HyVt-85</strain>
    </source>
</reference>
<dbReference type="Proteomes" id="UP000886130">
    <property type="component" value="Unassembled WGS sequence"/>
</dbReference>
<evidence type="ECO:0000313" key="1">
    <source>
        <dbReference type="EMBL" id="HHE75741.1"/>
    </source>
</evidence>
<dbReference type="AlphaFoldDB" id="A0A7J3T9Y0"/>
<dbReference type="InterPro" id="IPR010921">
    <property type="entry name" value="Trp_repressor/repl_initiator"/>
</dbReference>
<evidence type="ECO:0008006" key="2">
    <source>
        <dbReference type="Google" id="ProtNLM"/>
    </source>
</evidence>
<name>A0A7J3T9Y0_9ARCH</name>
<protein>
    <recommendedName>
        <fullName evidence="2">Helix-turn-helix domain-containing protein</fullName>
    </recommendedName>
</protein>
<comment type="caution">
    <text evidence="1">The sequence shown here is derived from an EMBL/GenBank/DDBJ whole genome shotgun (WGS) entry which is preliminary data.</text>
</comment>
<sequence length="63" mass="7317">MMYKNQKLSYENKIHIAKDIVEHGLPAKYVAKLYGISVRWAQITAKEYRETGTCIATKEERKA</sequence>
<dbReference type="EMBL" id="DRTM01000093">
    <property type="protein sequence ID" value="HHE75741.1"/>
    <property type="molecule type" value="Genomic_DNA"/>
</dbReference>
<gene>
    <name evidence="1" type="ORF">ENL31_01260</name>
</gene>
<organism evidence="1">
    <name type="scientific">Candidatus Aciduliprofundum boonei</name>
    <dbReference type="NCBI Taxonomy" id="379547"/>
    <lineage>
        <taxon>Archaea</taxon>
        <taxon>Methanobacteriati</taxon>
        <taxon>Thermoplasmatota</taxon>
        <taxon>DHVE2 group</taxon>
        <taxon>Candidatus Aciduliprofundum</taxon>
    </lineage>
</organism>
<dbReference type="SUPFAM" id="SSF48295">
    <property type="entry name" value="TrpR-like"/>
    <property type="match status" value="1"/>
</dbReference>
<dbReference type="GO" id="GO:0043565">
    <property type="term" value="F:sequence-specific DNA binding"/>
    <property type="evidence" value="ECO:0007669"/>
    <property type="project" value="InterPro"/>
</dbReference>
<proteinExistence type="predicted"/>